<evidence type="ECO:0000313" key="5">
    <source>
        <dbReference type="EMBL" id="TWW08442.1"/>
    </source>
</evidence>
<dbReference type="InterPro" id="IPR002734">
    <property type="entry name" value="RibDG_C"/>
</dbReference>
<dbReference type="AlphaFoldDB" id="A0A5C6M319"/>
<dbReference type="PANTHER" id="PTHR38011:SF7">
    <property type="entry name" value="2,5-DIAMINO-6-RIBOSYLAMINO-4(3H)-PYRIMIDINONE 5'-PHOSPHATE REDUCTASE"/>
    <property type="match status" value="1"/>
</dbReference>
<keyword evidence="6" id="KW-1185">Reference proteome</keyword>
<name>A0A5C6M319_9PLAN</name>
<dbReference type="SUPFAM" id="SSF53597">
    <property type="entry name" value="Dihydrofolate reductase-like"/>
    <property type="match status" value="1"/>
</dbReference>
<keyword evidence="2" id="KW-0521">NADP</keyword>
<dbReference type="PANTHER" id="PTHR38011">
    <property type="entry name" value="DIHYDROFOLATE REDUCTASE FAMILY PROTEIN (AFU_ORTHOLOGUE AFUA_8G06820)"/>
    <property type="match status" value="1"/>
</dbReference>
<organism evidence="5 6">
    <name type="scientific">Planctomyces bekefii</name>
    <dbReference type="NCBI Taxonomy" id="1653850"/>
    <lineage>
        <taxon>Bacteria</taxon>
        <taxon>Pseudomonadati</taxon>
        <taxon>Planctomycetota</taxon>
        <taxon>Planctomycetia</taxon>
        <taxon>Planctomycetales</taxon>
        <taxon>Planctomycetaceae</taxon>
        <taxon>Planctomyces</taxon>
    </lineage>
</organism>
<dbReference type="GO" id="GO:0008703">
    <property type="term" value="F:5-amino-6-(5-phosphoribosylamino)uracil reductase activity"/>
    <property type="evidence" value="ECO:0007669"/>
    <property type="project" value="InterPro"/>
</dbReference>
<reference evidence="5 6" key="1">
    <citation type="submission" date="2019-08" db="EMBL/GenBank/DDBJ databases">
        <title>100 year-old enigma solved: identification of Planctomyces bekefii, the type genus and species of the phylum Planctomycetes.</title>
        <authorList>
            <person name="Svetlana D.N."/>
            <person name="Overmann J."/>
        </authorList>
    </citation>
    <scope>NUCLEOTIDE SEQUENCE [LARGE SCALE GENOMIC DNA]</scope>
    <source>
        <strain evidence="5">Phe10_nw2017</strain>
    </source>
</reference>
<dbReference type="InterPro" id="IPR050765">
    <property type="entry name" value="Riboflavin_Biosynth_HTPR"/>
</dbReference>
<dbReference type="Pfam" id="PF01872">
    <property type="entry name" value="RibD_C"/>
    <property type="match status" value="1"/>
</dbReference>
<evidence type="ECO:0000259" key="4">
    <source>
        <dbReference type="Pfam" id="PF01872"/>
    </source>
</evidence>
<keyword evidence="3" id="KW-0560">Oxidoreductase</keyword>
<dbReference type="Proteomes" id="UP000321083">
    <property type="component" value="Unassembled WGS sequence"/>
</dbReference>
<dbReference type="EMBL" id="SRHE01000667">
    <property type="protein sequence ID" value="TWW08442.1"/>
    <property type="molecule type" value="Genomic_DNA"/>
</dbReference>
<dbReference type="Gene3D" id="3.40.430.10">
    <property type="entry name" value="Dihydrofolate Reductase, subunit A"/>
    <property type="match status" value="1"/>
</dbReference>
<proteinExistence type="predicted"/>
<evidence type="ECO:0000256" key="3">
    <source>
        <dbReference type="ARBA" id="ARBA00023002"/>
    </source>
</evidence>
<reference evidence="5 6" key="2">
    <citation type="submission" date="2019-08" db="EMBL/GenBank/DDBJ databases">
        <authorList>
            <person name="Henke P."/>
        </authorList>
    </citation>
    <scope>NUCLEOTIDE SEQUENCE [LARGE SCALE GENOMIC DNA]</scope>
    <source>
        <strain evidence="5">Phe10_nw2017</strain>
    </source>
</reference>
<evidence type="ECO:0000256" key="2">
    <source>
        <dbReference type="ARBA" id="ARBA00022857"/>
    </source>
</evidence>
<sequence>MEVINVMAVSLDGKIASYPGEPDAERRQLGFTNDDDHQHLIELVRSADAIVVGRSSIEASGGAFQEPNQEGRSPIWVVLSRSGPSESSVLWRQTGVERWLVTQEPLPSRSLDPKCRNIVAGKGSAARAALEALRSAGAQRVLLFGGAEINGLFYNENLVDRIILTICPIILGEGAPVPIIRGKLNSPVKMSLVYSQCKGNLVFLNYKIHKN</sequence>
<dbReference type="GO" id="GO:0009231">
    <property type="term" value="P:riboflavin biosynthetic process"/>
    <property type="evidence" value="ECO:0007669"/>
    <property type="project" value="InterPro"/>
</dbReference>
<feature type="domain" description="Bacterial bifunctional deaminase-reductase C-terminal" evidence="4">
    <location>
        <begin position="3"/>
        <end position="196"/>
    </location>
</feature>
<comment type="caution">
    <text evidence="5">The sequence shown here is derived from an EMBL/GenBank/DDBJ whole genome shotgun (WGS) entry which is preliminary data.</text>
</comment>
<evidence type="ECO:0000256" key="1">
    <source>
        <dbReference type="ARBA" id="ARBA00005104"/>
    </source>
</evidence>
<protein>
    <submittedName>
        <fullName evidence="5">Diaminohydroxyphosphoribosylaminopyrimidine reductase</fullName>
    </submittedName>
</protein>
<accession>A0A5C6M319</accession>
<gene>
    <name evidence="5" type="ORF">E3A20_24290</name>
</gene>
<comment type="pathway">
    <text evidence="1">Cofactor biosynthesis; riboflavin biosynthesis.</text>
</comment>
<dbReference type="InterPro" id="IPR024072">
    <property type="entry name" value="DHFR-like_dom_sf"/>
</dbReference>
<evidence type="ECO:0000313" key="6">
    <source>
        <dbReference type="Proteomes" id="UP000321083"/>
    </source>
</evidence>